<feature type="transmembrane region" description="Helical" evidence="1">
    <location>
        <begin position="37"/>
        <end position="53"/>
    </location>
</feature>
<gene>
    <name evidence="2" type="ORF">rCG_44487</name>
</gene>
<dbReference type="AlphaFoldDB" id="A6I5N6"/>
<name>A6I5N6_RAT</name>
<evidence type="ECO:0000313" key="2">
    <source>
        <dbReference type="EMBL" id="EDM10344.1"/>
    </source>
</evidence>
<evidence type="ECO:0000256" key="1">
    <source>
        <dbReference type="SAM" id="Phobius"/>
    </source>
</evidence>
<sequence>MEPFSPSAIGTMMYFRLVAWQSASGPLLFFLYTNGPLDLWVGAFFILVQFFSAL</sequence>
<keyword evidence="1" id="KW-0812">Transmembrane</keyword>
<proteinExistence type="predicted"/>
<keyword evidence="1" id="KW-1133">Transmembrane helix</keyword>
<keyword evidence="1" id="KW-0472">Membrane</keyword>
<evidence type="ECO:0000313" key="3">
    <source>
        <dbReference type="Proteomes" id="UP000234681"/>
    </source>
</evidence>
<dbReference type="Proteomes" id="UP000234681">
    <property type="component" value="Chromosome 2"/>
</dbReference>
<protein>
    <submittedName>
        <fullName evidence="2">RCG44487</fullName>
    </submittedName>
</protein>
<reference evidence="3" key="1">
    <citation type="submission" date="2005-09" db="EMBL/GenBank/DDBJ databases">
        <authorList>
            <person name="Mural R.J."/>
            <person name="Li P.W."/>
            <person name="Adams M.D."/>
            <person name="Amanatides P.G."/>
            <person name="Baden-Tillson H."/>
            <person name="Barnstead M."/>
            <person name="Chin S.H."/>
            <person name="Dew I."/>
            <person name="Evans C.A."/>
            <person name="Ferriera S."/>
            <person name="Flanigan M."/>
            <person name="Fosler C."/>
            <person name="Glodek A."/>
            <person name="Gu Z."/>
            <person name="Holt R.A."/>
            <person name="Jennings D."/>
            <person name="Kraft C.L."/>
            <person name="Lu F."/>
            <person name="Nguyen T."/>
            <person name="Nusskern D.R."/>
            <person name="Pfannkoch C.M."/>
            <person name="Sitter C."/>
            <person name="Sutton G.G."/>
            <person name="Venter J.C."/>
            <person name="Wang Z."/>
            <person name="Woodage T."/>
            <person name="Zheng X.H."/>
            <person name="Zhong F."/>
        </authorList>
    </citation>
    <scope>NUCLEOTIDE SEQUENCE [LARGE SCALE GENOMIC DNA]</scope>
    <source>
        <strain>BN</strain>
        <strain evidence="3">Sprague-Dawley</strain>
    </source>
</reference>
<dbReference type="EMBL" id="CH473955">
    <property type="protein sequence ID" value="EDM10344.1"/>
    <property type="molecule type" value="Genomic_DNA"/>
</dbReference>
<organism evidence="2 3">
    <name type="scientific">Rattus norvegicus</name>
    <name type="common">Rat</name>
    <dbReference type="NCBI Taxonomy" id="10116"/>
    <lineage>
        <taxon>Eukaryota</taxon>
        <taxon>Metazoa</taxon>
        <taxon>Chordata</taxon>
        <taxon>Craniata</taxon>
        <taxon>Vertebrata</taxon>
        <taxon>Euteleostomi</taxon>
        <taxon>Mammalia</taxon>
        <taxon>Eutheria</taxon>
        <taxon>Euarchontoglires</taxon>
        <taxon>Glires</taxon>
        <taxon>Rodentia</taxon>
        <taxon>Myomorpha</taxon>
        <taxon>Muroidea</taxon>
        <taxon>Muridae</taxon>
        <taxon>Murinae</taxon>
        <taxon>Rattus</taxon>
    </lineage>
</organism>
<accession>A6I5N6</accession>